<feature type="region of interest" description="Disordered" evidence="1">
    <location>
        <begin position="1952"/>
        <end position="2072"/>
    </location>
</feature>
<reference evidence="3 4" key="1">
    <citation type="submission" date="2023-03" db="EMBL/GenBank/DDBJ databases">
        <title>High-quality genome of Scylla paramamosain provides insights in environmental adaptation.</title>
        <authorList>
            <person name="Zhang L."/>
        </authorList>
    </citation>
    <scope>NUCLEOTIDE SEQUENCE [LARGE SCALE GENOMIC DNA]</scope>
    <source>
        <strain evidence="3">LZ_2023a</strain>
        <tissue evidence="3">Muscle</tissue>
    </source>
</reference>
<dbReference type="Proteomes" id="UP001487740">
    <property type="component" value="Unassembled WGS sequence"/>
</dbReference>
<feature type="compositionally biased region" description="Polar residues" evidence="1">
    <location>
        <begin position="1608"/>
        <end position="1617"/>
    </location>
</feature>
<evidence type="ECO:0000313" key="4">
    <source>
        <dbReference type="Proteomes" id="UP001487740"/>
    </source>
</evidence>
<comment type="caution">
    <text evidence="3">The sequence shown here is derived from an EMBL/GenBank/DDBJ whole genome shotgun (WGS) entry which is preliminary data.</text>
</comment>
<dbReference type="CDD" id="cd00122">
    <property type="entry name" value="MBD"/>
    <property type="match status" value="1"/>
</dbReference>
<feature type="region of interest" description="Disordered" evidence="1">
    <location>
        <begin position="2624"/>
        <end position="2663"/>
    </location>
</feature>
<feature type="region of interest" description="Disordered" evidence="1">
    <location>
        <begin position="1592"/>
        <end position="1617"/>
    </location>
</feature>
<feature type="compositionally biased region" description="Polar residues" evidence="1">
    <location>
        <begin position="829"/>
        <end position="839"/>
    </location>
</feature>
<feature type="compositionally biased region" description="Polar residues" evidence="1">
    <location>
        <begin position="726"/>
        <end position="747"/>
    </location>
</feature>
<sequence length="2831" mass="315681">MEEVPDFEGFTLNDYLLSMRCKRSHEETLKRNSICHHSSTTEMRKGRPCNHTINREIRTDTLRFWQVKEQYTFDIPHTACDNGSWFEKVMTDLSNDRHQKLELTYCHYKKVVNLESSVNITMFMSDCNEITTQFLWEQLVQRITGRISKRWLEVTLILSPLFSFDDVRKVWKRKGISLCGERNQTYPFIHWLGVLDQRKAWAGLCSPEQNAEFRMETIKAILLKHNLLTVEDIAKIICTTFMVPQCPQLTELVHLSLTACKIFHKSQDQEDGVTNSVHLQHVAPRLSETKRISKPSQHYRRAVRTAALYEGLMFDGNTSEPSIDLEIKNVRLKIECKSTQNSPYEEPVKRETQSQLMSEKYEETEFKASHDQSYLLTKAGMLDSDSVQCSLSKPLKLNSHRQLMNEQYEHILRESCHDQTQLVISEDLPSKKDSHNKTGLSKNEKQLSDDYNQHLQVGQEENSCTNNNKHFTSDKMKVKSSQKCQPLETKDMEDSLSLYCLENEDDCSFSGDSSDDDSENEQSLILMEDSDSEISQKNPLISFTSLMKSSKRWQDNEEYMCPLFARTSYYISTPHQTLKDTLPNQLQLSSRDTSLLVVVKSDGGLLTHLKKSEIHSQSKDTSAELGNISNKEASKVCSTKSSISNGCLQTSESVRNSEANSPVSSEKKGPSSEVHENLRSNQEVYQDFTVIEPIPSCTPPVTSTRRKACFRAYQESNITSHDHAINKTNMPQQNSDTGKSTFSNLQSEGMLPVSSKESHISKRFNKGDGISRHLPHELNGEQKEEPLESSKEHVLSQSQKDNKTLRQNSLLQDSPKTGELTKELRMFRNNRSILSSATMESPPLGIRSPSDSHQPQCMIEKNAEDKECISLPDQKDEIIKDASTNNSSGLQCGPGELDQKKYMTMENEELKQQNTHVTVNPTKEHSYARNTVEKPVMKNNLNRQNVVKESVKQSESSRICVAQNSEDLGMAHQHEKQTIKNSPEACNVTQDHLTTKSSDHLLASTSPAKQKTDGGNTNTLKRQRWKSFKLRDNYEENVYQIKVKKIYKPRTHSFDEATLKRLKKPLMKGWIRELVQRIVSASSNKDVYYHTPEGKKLRSSVEVDKYLETMGITGLTRENFTFYRAELGFGEPFEIVRNAARLMRRIRHSPDKQGQGSSWVRRKRLVKGNTNTIKSEIKESFIISDALPNDRFWITCFDDLENSMETDTTEIVNENGELTGFEEWSVDGVVHASVASTSTSSVPTSESLSTATTASITTTASTSTTCDTSTTPSTSTTLNALTPPDTSTTPSSSVTLNTFTTPSTSTTLNTFTKFNSSFTPNITTTFNTPVTPTISILPNISSTYNISTIQSTSSTSNTANTSTILGSIFANRAAKPHTTSVISTCNSLVSKTKSSCSTATVPTTLTSQTSIPISLMITTYNTTPTSGSIATTQAVSTTCSSTSTYDCIIHTTGSKTTAQTSTPKMYKNLTSSVPTPLTVAVSGVGIACTAPTLVSSDNITHTRPLISPDSTTHSAIPIASPDTSIQVHARASPTNTSDTLGTLTNSSTPAFFSTPHSHSNIYEDNKPASLIQLSFEPRILKVYNPADAQRLYDMLDSPPDPDSKRSHSSVSTLTQQLSEDKLKGGIIRSLDCERTKNKSKNIDEQINTDFTYVVPTSKMDRNSVTKIRVKDDGIRYSHTSRRQHVNSTSQPPITSDKNRNQLSTPKFNNKQHSGPFLDNRQESVPLSRKWQQPLSKKRDNHQFTEINSNMSQVLKSGNTQQPRLNKGYEQHSVVIGSKEQQPISVSTNKKSLATLSKSLWPAPVTNHKQEPAAVNNSKQQSVLVTCNIQQPFSSMQQSLSVNSGRQISGNSKSQKTAEVIDSKLQSLLLSSNAQYSTVNNSSQQPTPSNNQDSTPVPSKIQQSAPVMNYKQQSTSVDSSSKLLPQIKTPVTTNIQQLTSLATIKQQSTLVTTSRQQTTPVISSRQQTTPVISSRQQTTPVFSSKQQTIPVVSSRQQTTPVSSSRQQTTPVSSSRQQTTPVSSSRQQTTPVLSSGQQTTPVCSSRQQTTPVTNSRQQTTPVFSSSQQTTPVFSSRQQINTVISSRQLTTPVINSRQQTDSVANSKQQTDPVVNSKQQTDPVVNSKQQTDPVVNSKQQTDPVVSSRQQTTPVFTSMQQTTPVFTSRQQTTPVFSSRQQTTPVINSRQQTDPVISRRQLTTPVRQQISPVISSRQQITPVINSRLQTIPAINSRHQTTPVISSRQQTIPVISSRQQTTPVTNSRQQTDPVISSRQQSTPVTESRYLSTSFTSSMEQSTLPINSSCNQQLTPIIISRQQSVLTSSTQQSPLLISSWSTPASNCSYDQQSTPVISSRQQLTTSVSSKEQSSPVTDNNQFIPVMSIQQSLTPISDVHQSLPSPGNRCQVSQHKADDQHLKFVMSNDEQKTLNSSNDNKIYPDNSHIIPIITKIHHVTPGVSNPQETLPVISKVQQKNSDISSVYQTIPLVSEGQPEISDMSDVEQIIQHTNYVQHLIPEEQIIPIMSNTQLTSIPKTLSEPVVTVTSIQDSSAVPQVSNSLLAPVVTSYTTESRQKQSVSTPWKIMSLPHRNNELQYMVILPKEKIEHNKTPEITIKSIEKVKSMSHVKDSTCYGNKSNHAKVKGKQMKQTARKSTKSRPTRSKPAAPADRVFVDVGILSVDTEDSMTENNEIVSEPDRIRGGATDISTDMQVNLDLMLDEINHNINSFQQTFHFPEVANVLNTVQSFSNISDNTMVRPPPPLKQFFPQTKRKITRVTCPPLIPIHKMTKLSPETSLNSSSHLVPQRQTSSSLSENSSSYLPQLQDHEHSVSQNMDQ</sequence>
<dbReference type="SUPFAM" id="SSF54171">
    <property type="entry name" value="DNA-binding domain"/>
    <property type="match status" value="1"/>
</dbReference>
<feature type="compositionally biased region" description="Basic and acidic residues" evidence="1">
    <location>
        <begin position="665"/>
        <end position="676"/>
    </location>
</feature>
<feature type="region of interest" description="Disordered" evidence="1">
    <location>
        <begin position="2088"/>
        <end position="2187"/>
    </location>
</feature>
<feature type="region of interest" description="Disordered" evidence="1">
    <location>
        <begin position="720"/>
        <end position="855"/>
    </location>
</feature>
<proteinExistence type="predicted"/>
<feature type="region of interest" description="Disordered" evidence="1">
    <location>
        <begin position="648"/>
        <end position="676"/>
    </location>
</feature>
<feature type="compositionally biased region" description="Low complexity" evidence="1">
    <location>
        <begin position="2804"/>
        <end position="2813"/>
    </location>
</feature>
<dbReference type="Gene3D" id="3.30.890.10">
    <property type="entry name" value="Methyl-cpg-binding Protein 2, Chain A"/>
    <property type="match status" value="1"/>
</dbReference>
<organism evidence="3 4">
    <name type="scientific">Scylla paramamosain</name>
    <name type="common">Mud crab</name>
    <dbReference type="NCBI Taxonomy" id="85552"/>
    <lineage>
        <taxon>Eukaryota</taxon>
        <taxon>Metazoa</taxon>
        <taxon>Ecdysozoa</taxon>
        <taxon>Arthropoda</taxon>
        <taxon>Crustacea</taxon>
        <taxon>Multicrustacea</taxon>
        <taxon>Malacostraca</taxon>
        <taxon>Eumalacostraca</taxon>
        <taxon>Eucarida</taxon>
        <taxon>Decapoda</taxon>
        <taxon>Pleocyemata</taxon>
        <taxon>Brachyura</taxon>
        <taxon>Eubrachyura</taxon>
        <taxon>Portunoidea</taxon>
        <taxon>Portunidae</taxon>
        <taxon>Portuninae</taxon>
        <taxon>Scylla</taxon>
    </lineage>
</organism>
<feature type="region of interest" description="Disordered" evidence="1">
    <location>
        <begin position="1664"/>
        <end position="1740"/>
    </location>
</feature>
<feature type="region of interest" description="Disordered" evidence="1">
    <location>
        <begin position="1875"/>
        <end position="1901"/>
    </location>
</feature>
<feature type="compositionally biased region" description="Polar residues" evidence="1">
    <location>
        <begin position="1685"/>
        <end position="1712"/>
    </location>
</feature>
<feature type="compositionally biased region" description="Basic residues" evidence="1">
    <location>
        <begin position="2633"/>
        <end position="2656"/>
    </location>
</feature>
<feature type="compositionally biased region" description="Polar residues" evidence="1">
    <location>
        <begin position="2787"/>
        <end position="2803"/>
    </location>
</feature>
<dbReference type="GO" id="GO:0003677">
    <property type="term" value="F:DNA binding"/>
    <property type="evidence" value="ECO:0007669"/>
    <property type="project" value="InterPro"/>
</dbReference>
<name>A0AAW0TN14_SCYPA</name>
<feature type="compositionally biased region" description="Basic and acidic residues" evidence="1">
    <location>
        <begin position="1664"/>
        <end position="1675"/>
    </location>
</feature>
<dbReference type="EMBL" id="JARAKH010000029">
    <property type="protein sequence ID" value="KAK8388041.1"/>
    <property type="molecule type" value="Genomic_DNA"/>
</dbReference>
<feature type="region of interest" description="Disordered" evidence="1">
    <location>
        <begin position="2787"/>
        <end position="2831"/>
    </location>
</feature>
<dbReference type="InterPro" id="IPR001739">
    <property type="entry name" value="Methyl_CpG_DNA-bd"/>
</dbReference>
<feature type="compositionally biased region" description="Basic and acidic residues" evidence="1">
    <location>
        <begin position="428"/>
        <end position="447"/>
    </location>
</feature>
<accession>A0AAW0TN14</accession>
<gene>
    <name evidence="3" type="ORF">O3P69_020131</name>
</gene>
<dbReference type="InterPro" id="IPR016177">
    <property type="entry name" value="DNA-bd_dom_sf"/>
</dbReference>
<keyword evidence="4" id="KW-1185">Reference proteome</keyword>
<feature type="compositionally biased region" description="Polar residues" evidence="1">
    <location>
        <begin position="648"/>
        <end position="664"/>
    </location>
</feature>
<evidence type="ECO:0000313" key="3">
    <source>
        <dbReference type="EMBL" id="KAK8388041.1"/>
    </source>
</evidence>
<feature type="region of interest" description="Disordered" evidence="1">
    <location>
        <begin position="2342"/>
        <end position="2370"/>
    </location>
</feature>
<feature type="compositionally biased region" description="Low complexity" evidence="1">
    <location>
        <begin position="1879"/>
        <end position="1893"/>
    </location>
</feature>
<feature type="region of interest" description="Disordered" evidence="1">
    <location>
        <begin position="426"/>
        <end position="447"/>
    </location>
</feature>
<feature type="domain" description="MBD" evidence="2">
    <location>
        <begin position="1056"/>
        <end position="1127"/>
    </location>
</feature>
<evidence type="ECO:0000256" key="1">
    <source>
        <dbReference type="SAM" id="MobiDB-lite"/>
    </source>
</evidence>
<feature type="region of interest" description="Disordered" evidence="1">
    <location>
        <begin position="2249"/>
        <end position="2278"/>
    </location>
</feature>
<feature type="region of interest" description="Disordered" evidence="1">
    <location>
        <begin position="1259"/>
        <end position="1295"/>
    </location>
</feature>
<dbReference type="Pfam" id="PF01429">
    <property type="entry name" value="MBD"/>
    <property type="match status" value="1"/>
</dbReference>
<feature type="compositionally biased region" description="Polar residues" evidence="1">
    <location>
        <begin position="805"/>
        <end position="815"/>
    </location>
</feature>
<protein>
    <recommendedName>
        <fullName evidence="2">MBD domain-containing protein</fullName>
    </recommendedName>
</protein>
<evidence type="ECO:0000259" key="2">
    <source>
        <dbReference type="PROSITE" id="PS50982"/>
    </source>
</evidence>
<dbReference type="SMART" id="SM00391">
    <property type="entry name" value="MBD"/>
    <property type="match status" value="1"/>
</dbReference>
<feature type="compositionally biased region" description="Basic and acidic residues" evidence="1">
    <location>
        <begin position="756"/>
        <end position="804"/>
    </location>
</feature>
<dbReference type="PROSITE" id="PS50982">
    <property type="entry name" value="MBD"/>
    <property type="match status" value="1"/>
</dbReference>